<dbReference type="AlphaFoldDB" id="A0A419SA82"/>
<name>A0A419SA82_9SPHI</name>
<evidence type="ECO:0008006" key="3">
    <source>
        <dbReference type="Google" id="ProtNLM"/>
    </source>
</evidence>
<dbReference type="Proteomes" id="UP000283433">
    <property type="component" value="Unassembled WGS sequence"/>
</dbReference>
<dbReference type="InterPro" id="IPR018914">
    <property type="entry name" value="DUF2480"/>
</dbReference>
<proteinExistence type="predicted"/>
<organism evidence="1 2">
    <name type="scientific">Pelobium manganitolerans</name>
    <dbReference type="NCBI Taxonomy" id="1842495"/>
    <lineage>
        <taxon>Bacteria</taxon>
        <taxon>Pseudomonadati</taxon>
        <taxon>Bacteroidota</taxon>
        <taxon>Sphingobacteriia</taxon>
        <taxon>Sphingobacteriales</taxon>
        <taxon>Sphingobacteriaceae</taxon>
        <taxon>Pelobium</taxon>
    </lineage>
</organism>
<evidence type="ECO:0000313" key="1">
    <source>
        <dbReference type="EMBL" id="RKD18968.1"/>
    </source>
</evidence>
<evidence type="ECO:0000313" key="2">
    <source>
        <dbReference type="Proteomes" id="UP000283433"/>
    </source>
</evidence>
<dbReference type="Pfam" id="PF10652">
    <property type="entry name" value="DUF2480"/>
    <property type="match status" value="1"/>
</dbReference>
<gene>
    <name evidence="1" type="ORF">BCY91_13905</name>
</gene>
<dbReference type="EMBL" id="MBTA01000003">
    <property type="protein sequence ID" value="RKD18968.1"/>
    <property type="molecule type" value="Genomic_DNA"/>
</dbReference>
<dbReference type="RefSeq" id="WP_120180613.1">
    <property type="nucleotide sequence ID" value="NZ_MBTA01000003.1"/>
</dbReference>
<comment type="caution">
    <text evidence="1">The sequence shown here is derived from an EMBL/GenBank/DDBJ whole genome shotgun (WGS) entry which is preliminary data.</text>
</comment>
<keyword evidence="2" id="KW-1185">Reference proteome</keyword>
<reference evidence="1 2" key="1">
    <citation type="submission" date="2016-07" db="EMBL/GenBank/DDBJ databases">
        <title>Genome of Pelobium manganitolerans.</title>
        <authorList>
            <person name="Wu S."/>
            <person name="Wang G."/>
        </authorList>
    </citation>
    <scope>NUCLEOTIDE SEQUENCE [LARGE SCALE GENOMIC DNA]</scope>
    <source>
        <strain evidence="1 2">YS-25</strain>
    </source>
</reference>
<protein>
    <recommendedName>
        <fullName evidence="3">DUF2480 domain-containing protein</fullName>
    </recommendedName>
</protein>
<sequence length="171" mass="19388">MEIQENIVNKVAMSGLITFDLAELRHPGERVLYDIKDNLFQGLILREKDFREFVKQHDWAQYQGKNVAVTCTADAIVPTWAYMLIASKLEPFANFYIFGDLEALETALYLLALEKLPLDKYKDQRLVVKGCGDIAVPTSAYMSITGKLTQIAKSVMYGEPCSTVPIFKRKD</sequence>
<accession>A0A419SA82</accession>
<dbReference type="OrthoDB" id="9803040at2"/>